<protein>
    <submittedName>
        <fullName evidence="4">EGF-like repeat and discoidin I-like domain-containing protein 3</fullName>
    </submittedName>
</protein>
<dbReference type="PROSITE" id="PS01286">
    <property type="entry name" value="FA58C_2"/>
    <property type="match status" value="1"/>
</dbReference>
<dbReference type="Gene3D" id="2.60.120.260">
    <property type="entry name" value="Galactose-binding domain-like"/>
    <property type="match status" value="2"/>
</dbReference>
<feature type="compositionally biased region" description="Acidic residues" evidence="1">
    <location>
        <begin position="39"/>
        <end position="61"/>
    </location>
</feature>
<evidence type="ECO:0000313" key="3">
    <source>
        <dbReference type="Proteomes" id="UP000515163"/>
    </source>
</evidence>
<dbReference type="CDD" id="cd00057">
    <property type="entry name" value="FA58C"/>
    <property type="match status" value="2"/>
</dbReference>
<sequence>MYKSEKVKIINAWLSMQLLNTTTSTTEEEHEEYGTSREDTEDDVNSYEDTNEDTEDLDSDEETDIVTHEIGITDSCRFMFVGLSYPSIVPDHRFTASSYHDVRYKPSFARLSTSSKAWGPLTTSGAWLQIDLGSVVFVCAVATQGAGALNDEWIESFKIKVSLDNVNWDYYQENNINKTFTGNTNKDHVRTNSLSHPIKAKFIRMCPSTFNSWPSLRMEIYGISSTCSSPFGLEAPGVIQDSQMTSSSHIDNNHTASHGRLYGSSSWCSGNSNDTQYIQINLGKVMTVTGIATQGDHTMDNWVKTYTISYSMDGNLWNTYKAGGNNDKMLQGNSDKENVRMQWLSHTLTARHVRVTPQTWNTTICMRLELYGCDYGKYRHEILLYV</sequence>
<dbReference type="SMART" id="SM00231">
    <property type="entry name" value="FA58C"/>
    <property type="match status" value="2"/>
</dbReference>
<dbReference type="RefSeq" id="XP_031549733.1">
    <property type="nucleotide sequence ID" value="XM_031693873.1"/>
</dbReference>
<dbReference type="InParanoid" id="A0A6P8H266"/>
<dbReference type="InterPro" id="IPR000421">
    <property type="entry name" value="FA58C"/>
</dbReference>
<dbReference type="OrthoDB" id="5981397at2759"/>
<dbReference type="FunFam" id="2.60.120.260:FF:000016">
    <property type="entry name" value="Contactin-associated protein-like 4 isoform 1"/>
    <property type="match status" value="2"/>
</dbReference>
<dbReference type="PROSITE" id="PS50022">
    <property type="entry name" value="FA58C_3"/>
    <property type="match status" value="2"/>
</dbReference>
<dbReference type="Proteomes" id="UP000515163">
    <property type="component" value="Unplaced"/>
</dbReference>
<dbReference type="AlphaFoldDB" id="A0A6P8H266"/>
<dbReference type="InterPro" id="IPR008979">
    <property type="entry name" value="Galactose-bd-like_sf"/>
</dbReference>
<evidence type="ECO:0000259" key="2">
    <source>
        <dbReference type="PROSITE" id="PS50022"/>
    </source>
</evidence>
<dbReference type="PANTHER" id="PTHR24543:SF291">
    <property type="entry name" value="SMOKE ALARM, ISOFORM D"/>
    <property type="match status" value="1"/>
</dbReference>
<keyword evidence="3" id="KW-1185">Reference proteome</keyword>
<organism evidence="3 4">
    <name type="scientific">Actinia tenebrosa</name>
    <name type="common">Australian red waratah sea anemone</name>
    <dbReference type="NCBI Taxonomy" id="6105"/>
    <lineage>
        <taxon>Eukaryota</taxon>
        <taxon>Metazoa</taxon>
        <taxon>Cnidaria</taxon>
        <taxon>Anthozoa</taxon>
        <taxon>Hexacorallia</taxon>
        <taxon>Actiniaria</taxon>
        <taxon>Actiniidae</taxon>
        <taxon>Actinia</taxon>
    </lineage>
</organism>
<evidence type="ECO:0000313" key="4">
    <source>
        <dbReference type="RefSeq" id="XP_031549733.1"/>
    </source>
</evidence>
<name>A0A6P8H266_ACTTE</name>
<dbReference type="SUPFAM" id="SSF49785">
    <property type="entry name" value="Galactose-binding domain-like"/>
    <property type="match status" value="2"/>
</dbReference>
<accession>A0A6P8H266</accession>
<dbReference type="PANTHER" id="PTHR24543">
    <property type="entry name" value="MULTICOPPER OXIDASE-RELATED"/>
    <property type="match status" value="1"/>
</dbReference>
<dbReference type="KEGG" id="aten:116287228"/>
<dbReference type="Pfam" id="PF00754">
    <property type="entry name" value="F5_F8_type_C"/>
    <property type="match status" value="2"/>
</dbReference>
<feature type="domain" description="F5/8 type C" evidence="2">
    <location>
        <begin position="76"/>
        <end position="223"/>
    </location>
</feature>
<dbReference type="GeneID" id="116287228"/>
<feature type="region of interest" description="Disordered" evidence="1">
    <location>
        <begin position="22"/>
        <end position="61"/>
    </location>
</feature>
<evidence type="ECO:0000256" key="1">
    <source>
        <dbReference type="SAM" id="MobiDB-lite"/>
    </source>
</evidence>
<dbReference type="PROSITE" id="PS01285">
    <property type="entry name" value="FA58C_1"/>
    <property type="match status" value="2"/>
</dbReference>
<feature type="domain" description="F5/8 type C" evidence="2">
    <location>
        <begin position="227"/>
        <end position="373"/>
    </location>
</feature>
<reference evidence="4" key="1">
    <citation type="submission" date="2025-08" db="UniProtKB">
        <authorList>
            <consortium name="RefSeq"/>
        </authorList>
    </citation>
    <scope>IDENTIFICATION</scope>
    <source>
        <tissue evidence="4">Tentacle</tissue>
    </source>
</reference>
<gene>
    <name evidence="4" type="primary">LOC116287228</name>
</gene>
<proteinExistence type="predicted"/>